<dbReference type="AlphaFoldDB" id="A0AA90SPQ9"/>
<evidence type="ECO:0008006" key="3">
    <source>
        <dbReference type="Google" id="ProtNLM"/>
    </source>
</evidence>
<organism evidence="1 2">
    <name type="scientific">Tsukamurella strandjordii</name>
    <dbReference type="NCBI Taxonomy" id="147577"/>
    <lineage>
        <taxon>Bacteria</taxon>
        <taxon>Bacillati</taxon>
        <taxon>Actinomycetota</taxon>
        <taxon>Actinomycetes</taxon>
        <taxon>Mycobacteriales</taxon>
        <taxon>Tsukamurellaceae</taxon>
        <taxon>Tsukamurella</taxon>
    </lineage>
</organism>
<gene>
    <name evidence="1" type="ORF">Q7X28_04330</name>
</gene>
<dbReference type="RefSeq" id="WP_305110422.1">
    <property type="nucleotide sequence ID" value="NZ_JAUTIX010000002.1"/>
</dbReference>
<reference evidence="1" key="1">
    <citation type="submission" date="2023-08" db="EMBL/GenBank/DDBJ databases">
        <title>The draft genome of Tsukamurella strandjordii strain 050030.</title>
        <authorList>
            <person name="Zhao F."/>
            <person name="Feng Y."/>
            <person name="Zong Z."/>
        </authorList>
    </citation>
    <scope>NUCLEOTIDE SEQUENCE</scope>
    <source>
        <strain evidence="1">050030</strain>
    </source>
</reference>
<sequence>MSTPEHLDEAYTRLHRTGPEFEGWLSNHGPMVVEALARRGRAEMAEEWLDRYVPKLDAVPPSRGVARWPENLGDASLLGAWIAAFRDELRDAPWREVLATWWPRLLPGVAAGATHGAIRVGHAVDALLTWGDDVVRRAELAHALGYWAARWQPVPLAVTPDGESSADAALAAIPSIGRQEGGIGGRLAQLDGLAGWRAAQRALGTHDSAESTLQHIVTAAVRRYATHAHGNPVMLVHAATAPNALRRALPAIPDELHDATVAAGWSAAAAIFAAYAPNDAISPPVHTATIDELIDRAVAHGDEHAIKLIDTALDVLAWTSDERAVHASLVALDGIAPA</sequence>
<protein>
    <recommendedName>
        <fullName evidence="3">DUF4243 domain-containing protein</fullName>
    </recommendedName>
</protein>
<dbReference type="EMBL" id="JAUTIX010000002">
    <property type="protein sequence ID" value="MDP0397146.1"/>
    <property type="molecule type" value="Genomic_DNA"/>
</dbReference>
<keyword evidence="2" id="KW-1185">Reference proteome</keyword>
<evidence type="ECO:0000313" key="2">
    <source>
        <dbReference type="Proteomes" id="UP001178281"/>
    </source>
</evidence>
<name>A0AA90SPQ9_9ACTN</name>
<accession>A0AA90SPQ9</accession>
<dbReference type="Proteomes" id="UP001178281">
    <property type="component" value="Unassembled WGS sequence"/>
</dbReference>
<evidence type="ECO:0000313" key="1">
    <source>
        <dbReference type="EMBL" id="MDP0397146.1"/>
    </source>
</evidence>
<proteinExistence type="predicted"/>
<comment type="caution">
    <text evidence="1">The sequence shown here is derived from an EMBL/GenBank/DDBJ whole genome shotgun (WGS) entry which is preliminary data.</text>
</comment>